<accession>A0A9X3EPZ7</accession>
<sequence length="243" mass="27224">MLPILHIHAGDCAAGFAREIDLEGEVLGWRDSAAVGPCSRERGRHVFLRMAFWQTDLAEIQRAEELPTDCERVLWFGPDPWEQLQLVELLAYMSDGPCSIVPLSRAVTDLTPCELHAAFAARRNAESLRFFAAALWFDFCDNDPAGIALRLRRAANDQRLPHLGAAIRRVLQDRNEHRTEREIENLVRSGVYELPALLEALRARELPAHGAWYGDVVVGRLRDACTMRMQAANDMLSAASSPP</sequence>
<keyword evidence="2" id="KW-1185">Reference proteome</keyword>
<gene>
    <name evidence="1" type="ORF">OV079_21915</name>
</gene>
<organism evidence="1 2">
    <name type="scientific">Nannocystis pusilla</name>
    <dbReference type="NCBI Taxonomy" id="889268"/>
    <lineage>
        <taxon>Bacteria</taxon>
        <taxon>Pseudomonadati</taxon>
        <taxon>Myxococcota</taxon>
        <taxon>Polyangia</taxon>
        <taxon>Nannocystales</taxon>
        <taxon>Nannocystaceae</taxon>
        <taxon>Nannocystis</taxon>
    </lineage>
</organism>
<dbReference type="EMBL" id="JAPNKE010000002">
    <property type="protein sequence ID" value="MCY1008164.1"/>
    <property type="molecule type" value="Genomic_DNA"/>
</dbReference>
<dbReference type="RefSeq" id="WP_267770809.1">
    <property type="nucleotide sequence ID" value="NZ_JAPNKE010000002.1"/>
</dbReference>
<dbReference type="Proteomes" id="UP001150924">
    <property type="component" value="Unassembled WGS sequence"/>
</dbReference>
<evidence type="ECO:0008006" key="3">
    <source>
        <dbReference type="Google" id="ProtNLM"/>
    </source>
</evidence>
<proteinExistence type="predicted"/>
<protein>
    <recommendedName>
        <fullName evidence="3">DUF1835 domain-containing protein</fullName>
    </recommendedName>
</protein>
<evidence type="ECO:0000313" key="1">
    <source>
        <dbReference type="EMBL" id="MCY1008164.1"/>
    </source>
</evidence>
<evidence type="ECO:0000313" key="2">
    <source>
        <dbReference type="Proteomes" id="UP001150924"/>
    </source>
</evidence>
<comment type="caution">
    <text evidence="1">The sequence shown here is derived from an EMBL/GenBank/DDBJ whole genome shotgun (WGS) entry which is preliminary data.</text>
</comment>
<dbReference type="AlphaFoldDB" id="A0A9X3EPZ7"/>
<reference evidence="1" key="1">
    <citation type="submission" date="2022-11" db="EMBL/GenBank/DDBJ databases">
        <title>Minimal conservation of predation-associated metabolite biosynthetic gene clusters underscores biosynthetic potential of Myxococcota including descriptions for ten novel species: Archangium lansinium sp. nov., Myxococcus landrumus sp. nov., Nannocystis bai.</title>
        <authorList>
            <person name="Ahearne A."/>
            <person name="Stevens C."/>
            <person name="Phillips K."/>
        </authorList>
    </citation>
    <scope>NUCLEOTIDE SEQUENCE</scope>
    <source>
        <strain evidence="1">Na p29</strain>
    </source>
</reference>
<name>A0A9X3EPZ7_9BACT</name>